<accession>A0A9K3IEQ3</accession>
<evidence type="ECO:0000313" key="3">
    <source>
        <dbReference type="Proteomes" id="UP000215914"/>
    </source>
</evidence>
<feature type="transmembrane region" description="Helical" evidence="1">
    <location>
        <begin position="59"/>
        <end position="77"/>
    </location>
</feature>
<dbReference type="Proteomes" id="UP000215914">
    <property type="component" value="Unassembled WGS sequence"/>
</dbReference>
<reference evidence="2" key="1">
    <citation type="journal article" date="2017" name="Nature">
        <title>The sunflower genome provides insights into oil metabolism, flowering and Asterid evolution.</title>
        <authorList>
            <person name="Badouin H."/>
            <person name="Gouzy J."/>
            <person name="Grassa C.J."/>
            <person name="Murat F."/>
            <person name="Staton S.E."/>
            <person name="Cottret L."/>
            <person name="Lelandais-Briere C."/>
            <person name="Owens G.L."/>
            <person name="Carrere S."/>
            <person name="Mayjonade B."/>
            <person name="Legrand L."/>
            <person name="Gill N."/>
            <person name="Kane N.C."/>
            <person name="Bowers J.E."/>
            <person name="Hubner S."/>
            <person name="Bellec A."/>
            <person name="Berard A."/>
            <person name="Berges H."/>
            <person name="Blanchet N."/>
            <person name="Boniface M.C."/>
            <person name="Brunel D."/>
            <person name="Catrice O."/>
            <person name="Chaidir N."/>
            <person name="Claudel C."/>
            <person name="Donnadieu C."/>
            <person name="Faraut T."/>
            <person name="Fievet G."/>
            <person name="Helmstetter N."/>
            <person name="King M."/>
            <person name="Knapp S.J."/>
            <person name="Lai Z."/>
            <person name="Le Paslier M.C."/>
            <person name="Lippi Y."/>
            <person name="Lorenzon L."/>
            <person name="Mandel J.R."/>
            <person name="Marage G."/>
            <person name="Marchand G."/>
            <person name="Marquand E."/>
            <person name="Bret-Mestries E."/>
            <person name="Morien E."/>
            <person name="Nambeesan S."/>
            <person name="Nguyen T."/>
            <person name="Pegot-Espagnet P."/>
            <person name="Pouilly N."/>
            <person name="Raftis F."/>
            <person name="Sallet E."/>
            <person name="Schiex T."/>
            <person name="Thomas J."/>
            <person name="Vandecasteele C."/>
            <person name="Vares D."/>
            <person name="Vear F."/>
            <person name="Vautrin S."/>
            <person name="Crespi M."/>
            <person name="Mangin B."/>
            <person name="Burke J.M."/>
            <person name="Salse J."/>
            <person name="Munos S."/>
            <person name="Vincourt P."/>
            <person name="Rieseberg L.H."/>
            <person name="Langlade N.B."/>
        </authorList>
    </citation>
    <scope>NUCLEOTIDE SEQUENCE</scope>
    <source>
        <tissue evidence="2">Leaves</tissue>
    </source>
</reference>
<keyword evidence="1" id="KW-1133">Transmembrane helix</keyword>
<comment type="caution">
    <text evidence="2">The sequence shown here is derived from an EMBL/GenBank/DDBJ whole genome shotgun (WGS) entry which is preliminary data.</text>
</comment>
<dbReference type="AlphaFoldDB" id="A0A9K3IEQ3"/>
<dbReference type="Gramene" id="mRNA:HanXRQr2_Chr08g0341181">
    <property type="protein sequence ID" value="mRNA:HanXRQr2_Chr08g0341181"/>
    <property type="gene ID" value="HanXRQr2_Chr08g0341181"/>
</dbReference>
<evidence type="ECO:0000256" key="1">
    <source>
        <dbReference type="SAM" id="Phobius"/>
    </source>
</evidence>
<sequence>MFWVYRLLSSLQTPFRLLVCGDGSCLMLMAIKLSDTILIKFVCGYMMVRLEIVFGRLRISFVGPIYPCVTYTFFWHLRNRLLQRMQKFVCFVIDRRLKCVFQIQRSVVYVCAIVDPLWSTGTHVELLSVNMCFYQAQKETHENPTVCVVEEQSGIAETSMINYNTYGFTLGEYVVSNIYIFLS</sequence>
<keyword evidence="3" id="KW-1185">Reference proteome</keyword>
<gene>
    <name evidence="2" type="ORF">HanXRQr2_Chr08g0341181</name>
</gene>
<proteinExistence type="predicted"/>
<keyword evidence="1" id="KW-0472">Membrane</keyword>
<keyword evidence="1" id="KW-0812">Transmembrane</keyword>
<evidence type="ECO:0000313" key="2">
    <source>
        <dbReference type="EMBL" id="KAF5795564.1"/>
    </source>
</evidence>
<name>A0A9K3IEQ3_HELAN</name>
<organism evidence="2 3">
    <name type="scientific">Helianthus annuus</name>
    <name type="common">Common sunflower</name>
    <dbReference type="NCBI Taxonomy" id="4232"/>
    <lineage>
        <taxon>Eukaryota</taxon>
        <taxon>Viridiplantae</taxon>
        <taxon>Streptophyta</taxon>
        <taxon>Embryophyta</taxon>
        <taxon>Tracheophyta</taxon>
        <taxon>Spermatophyta</taxon>
        <taxon>Magnoliopsida</taxon>
        <taxon>eudicotyledons</taxon>
        <taxon>Gunneridae</taxon>
        <taxon>Pentapetalae</taxon>
        <taxon>asterids</taxon>
        <taxon>campanulids</taxon>
        <taxon>Asterales</taxon>
        <taxon>Asteraceae</taxon>
        <taxon>Asteroideae</taxon>
        <taxon>Heliantheae alliance</taxon>
        <taxon>Heliantheae</taxon>
        <taxon>Helianthus</taxon>
    </lineage>
</organism>
<protein>
    <submittedName>
        <fullName evidence="2">Uncharacterized protein</fullName>
    </submittedName>
</protein>
<dbReference type="EMBL" id="MNCJ02000323">
    <property type="protein sequence ID" value="KAF5795564.1"/>
    <property type="molecule type" value="Genomic_DNA"/>
</dbReference>
<reference evidence="2" key="2">
    <citation type="submission" date="2020-06" db="EMBL/GenBank/DDBJ databases">
        <title>Helianthus annuus Genome sequencing and assembly Release 2.</title>
        <authorList>
            <person name="Gouzy J."/>
            <person name="Langlade N."/>
            <person name="Munos S."/>
        </authorList>
    </citation>
    <scope>NUCLEOTIDE SEQUENCE</scope>
    <source>
        <tissue evidence="2">Leaves</tissue>
    </source>
</reference>